<name>A0ACC1XLP9_MELAZ</name>
<organism evidence="1 2">
    <name type="scientific">Melia azedarach</name>
    <name type="common">Chinaberry tree</name>
    <dbReference type="NCBI Taxonomy" id="155640"/>
    <lineage>
        <taxon>Eukaryota</taxon>
        <taxon>Viridiplantae</taxon>
        <taxon>Streptophyta</taxon>
        <taxon>Embryophyta</taxon>
        <taxon>Tracheophyta</taxon>
        <taxon>Spermatophyta</taxon>
        <taxon>Magnoliopsida</taxon>
        <taxon>eudicotyledons</taxon>
        <taxon>Gunneridae</taxon>
        <taxon>Pentapetalae</taxon>
        <taxon>rosids</taxon>
        <taxon>malvids</taxon>
        <taxon>Sapindales</taxon>
        <taxon>Meliaceae</taxon>
        <taxon>Melia</taxon>
    </lineage>
</organism>
<comment type="caution">
    <text evidence="1">The sequence shown here is derived from an EMBL/GenBank/DDBJ whole genome shotgun (WGS) entry which is preliminary data.</text>
</comment>
<accession>A0ACC1XLP9</accession>
<proteinExistence type="predicted"/>
<dbReference type="EMBL" id="CM051401">
    <property type="protein sequence ID" value="KAJ4712315.1"/>
    <property type="molecule type" value="Genomic_DNA"/>
</dbReference>
<dbReference type="Proteomes" id="UP001164539">
    <property type="component" value="Chromosome 8"/>
</dbReference>
<protein>
    <submittedName>
        <fullName evidence="1">Transcription factor like</fullName>
    </submittedName>
</protein>
<reference evidence="1 2" key="1">
    <citation type="journal article" date="2023" name="Science">
        <title>Complex scaffold remodeling in plant triterpene biosynthesis.</title>
        <authorList>
            <person name="De La Pena R."/>
            <person name="Hodgson H."/>
            <person name="Liu J.C."/>
            <person name="Stephenson M.J."/>
            <person name="Martin A.C."/>
            <person name="Owen C."/>
            <person name="Harkess A."/>
            <person name="Leebens-Mack J."/>
            <person name="Jimenez L.E."/>
            <person name="Osbourn A."/>
            <person name="Sattely E.S."/>
        </authorList>
    </citation>
    <scope>NUCLEOTIDE SEQUENCE [LARGE SCALE GENOMIC DNA]</scope>
    <source>
        <strain evidence="2">cv. JPN11</strain>
        <tissue evidence="1">Leaf</tissue>
    </source>
</reference>
<keyword evidence="2" id="KW-1185">Reference proteome</keyword>
<evidence type="ECO:0000313" key="2">
    <source>
        <dbReference type="Proteomes" id="UP001164539"/>
    </source>
</evidence>
<evidence type="ECO:0000313" key="1">
    <source>
        <dbReference type="EMBL" id="KAJ4712315.1"/>
    </source>
</evidence>
<gene>
    <name evidence="1" type="ORF">OWV82_014576</name>
</gene>
<sequence>MKKRSDQSSKLDRKTIERNRRNHMKALCFKLASLIPSQHFKTSKDMISQQDQLDLAASYIKQLRERIDKLKGRKEEAMKSMKRNSSFLDEMNAGFSLPLVELRDMGSSIEVVLISGLQKNFMLYEVISILEEEGAEVVSASFSTVGDKVFHSIHAQVKISRVGVETTRVCQRLQDLVY</sequence>